<feature type="domain" description="Major facilitator superfamily (MFS) profile" evidence="6">
    <location>
        <begin position="12"/>
        <end position="405"/>
    </location>
</feature>
<feature type="transmembrane region" description="Helical" evidence="5">
    <location>
        <begin position="48"/>
        <end position="70"/>
    </location>
</feature>
<feature type="transmembrane region" description="Helical" evidence="5">
    <location>
        <begin position="294"/>
        <end position="311"/>
    </location>
</feature>
<dbReference type="OrthoDB" id="5296287at2759"/>
<keyword evidence="2 5" id="KW-0812">Transmembrane</keyword>
<evidence type="ECO:0000256" key="3">
    <source>
        <dbReference type="ARBA" id="ARBA00022989"/>
    </source>
</evidence>
<dbReference type="InterPro" id="IPR011701">
    <property type="entry name" value="MFS"/>
</dbReference>
<proteinExistence type="predicted"/>
<feature type="transmembrane region" description="Helical" evidence="5">
    <location>
        <begin position="168"/>
        <end position="187"/>
    </location>
</feature>
<gene>
    <name evidence="7" type="ORF">LACBIDRAFT_143239</name>
</gene>
<feature type="transmembrane region" description="Helical" evidence="5">
    <location>
        <begin position="145"/>
        <end position="162"/>
    </location>
</feature>
<dbReference type="CDD" id="cd17316">
    <property type="entry name" value="MFS_SV2_like"/>
    <property type="match status" value="1"/>
</dbReference>
<feature type="non-terminal residue" evidence="7">
    <location>
        <position position="1"/>
    </location>
</feature>
<dbReference type="Pfam" id="PF07690">
    <property type="entry name" value="MFS_1"/>
    <property type="match status" value="1"/>
</dbReference>
<dbReference type="PROSITE" id="PS50850">
    <property type="entry name" value="MFS"/>
    <property type="match status" value="1"/>
</dbReference>
<dbReference type="GO" id="GO:0005886">
    <property type="term" value="C:plasma membrane"/>
    <property type="evidence" value="ECO:0007669"/>
    <property type="project" value="TreeGrafter"/>
</dbReference>
<feature type="transmembrane region" description="Helical" evidence="5">
    <location>
        <begin position="103"/>
        <end position="125"/>
    </location>
</feature>
<dbReference type="HOGENOM" id="CLU_001265_46_1_1"/>
<evidence type="ECO:0000256" key="2">
    <source>
        <dbReference type="ARBA" id="ARBA00022692"/>
    </source>
</evidence>
<dbReference type="GO" id="GO:0035879">
    <property type="term" value="P:plasma membrane lactate transport"/>
    <property type="evidence" value="ECO:0007669"/>
    <property type="project" value="TreeGrafter"/>
</dbReference>
<protein>
    <submittedName>
        <fullName evidence="7">Predicted protein</fullName>
    </submittedName>
</protein>
<reference evidence="7 8" key="1">
    <citation type="journal article" date="2008" name="Nature">
        <title>The genome of Laccaria bicolor provides insights into mycorrhizal symbiosis.</title>
        <authorList>
            <person name="Martin F."/>
            <person name="Aerts A."/>
            <person name="Ahren D."/>
            <person name="Brun A."/>
            <person name="Danchin E.G.J."/>
            <person name="Duchaussoy F."/>
            <person name="Gibon J."/>
            <person name="Kohler A."/>
            <person name="Lindquist E."/>
            <person name="Pereda V."/>
            <person name="Salamov A."/>
            <person name="Shapiro H.J."/>
            <person name="Wuyts J."/>
            <person name="Blaudez D."/>
            <person name="Buee M."/>
            <person name="Brokstein P."/>
            <person name="Canbaeck B."/>
            <person name="Cohen D."/>
            <person name="Courty P.E."/>
            <person name="Coutinho P.M."/>
            <person name="Delaruelle C."/>
            <person name="Detter J.C."/>
            <person name="Deveau A."/>
            <person name="DiFazio S."/>
            <person name="Duplessis S."/>
            <person name="Fraissinet-Tachet L."/>
            <person name="Lucic E."/>
            <person name="Frey-Klett P."/>
            <person name="Fourrey C."/>
            <person name="Feussner I."/>
            <person name="Gay G."/>
            <person name="Grimwood J."/>
            <person name="Hoegger P.J."/>
            <person name="Jain P."/>
            <person name="Kilaru S."/>
            <person name="Labbe J."/>
            <person name="Lin Y.C."/>
            <person name="Legue V."/>
            <person name="Le Tacon F."/>
            <person name="Marmeisse R."/>
            <person name="Melayah D."/>
            <person name="Montanini B."/>
            <person name="Muratet M."/>
            <person name="Nehls U."/>
            <person name="Niculita-Hirzel H."/>
            <person name="Oudot-Le Secq M.P."/>
            <person name="Peter M."/>
            <person name="Quesneville H."/>
            <person name="Rajashekar B."/>
            <person name="Reich M."/>
            <person name="Rouhier N."/>
            <person name="Schmutz J."/>
            <person name="Yin T."/>
            <person name="Chalot M."/>
            <person name="Henrissat B."/>
            <person name="Kuees U."/>
            <person name="Lucas S."/>
            <person name="Van de Peer Y."/>
            <person name="Podila G.K."/>
            <person name="Polle A."/>
            <person name="Pukkila P.J."/>
            <person name="Richardson P.M."/>
            <person name="Rouze P."/>
            <person name="Sanders I.R."/>
            <person name="Stajich J.E."/>
            <person name="Tunlid A."/>
            <person name="Tuskan G."/>
            <person name="Grigoriev I.V."/>
        </authorList>
    </citation>
    <scope>NUCLEOTIDE SEQUENCE [LARGE SCALE GENOMIC DNA]</scope>
    <source>
        <strain evidence="8">S238N-H82 / ATCC MYA-4686</strain>
    </source>
</reference>
<evidence type="ECO:0000313" key="7">
    <source>
        <dbReference type="EMBL" id="EDR02608.1"/>
    </source>
</evidence>
<sequence length="405" mass="44436">VLRGLTWIQWAQFFVGWLAWTCDAIDFFSVSLSIDRLERQFNRSARDITTSITLTLLFRSVGAIVFGIFSDRYGRKWPLVCNLLLISSLELCVGFVQTFKQFLALRSLFGVGMGGIWGLAASTALENLPIEARGVASGVLQQGYACGYLIAALVSLFIVPHATQGWRVMFWTACGISFTTACLRALLPESEYVLRAREVERYGGTDTSKKTKAFIKDVKEMLKQHWALCIYAVLLMAGFNFLSHGSQDLYPTYLETTKGFTPHDAIIATIFGNLVSSPGGITAGIISQRIGRRLTMILMVLLAGVFIPLWILPNTFVMLSAGAFCLQFGVQGAWGVIPIQLAEMSPPAFRATFPGVAYQLGNVSSTNLNDGKKIIVPDYAKVQGIFIGAVAAFVVFITIIGPEYD</sequence>
<dbReference type="GeneID" id="6082277"/>
<evidence type="ECO:0000256" key="5">
    <source>
        <dbReference type="SAM" id="Phobius"/>
    </source>
</evidence>
<dbReference type="AlphaFoldDB" id="B0DRY7"/>
<dbReference type="RefSeq" id="XP_001886652.1">
    <property type="nucleotide sequence ID" value="XM_001886617.1"/>
</dbReference>
<dbReference type="PANTHER" id="PTHR23508">
    <property type="entry name" value="CARBOXYLIC ACID TRANSPORTER PROTEIN HOMOLOG"/>
    <property type="match status" value="1"/>
</dbReference>
<name>B0DRY7_LACBS</name>
<dbReference type="EMBL" id="DS547129">
    <property type="protein sequence ID" value="EDR02608.1"/>
    <property type="molecule type" value="Genomic_DNA"/>
</dbReference>
<feature type="transmembrane region" description="Helical" evidence="5">
    <location>
        <begin position="226"/>
        <end position="245"/>
    </location>
</feature>
<dbReference type="GO" id="GO:0015355">
    <property type="term" value="F:secondary active monocarboxylate transmembrane transporter activity"/>
    <property type="evidence" value="ECO:0007669"/>
    <property type="project" value="TreeGrafter"/>
</dbReference>
<dbReference type="InParanoid" id="B0DRY7"/>
<evidence type="ECO:0000259" key="6">
    <source>
        <dbReference type="PROSITE" id="PS50850"/>
    </source>
</evidence>
<organism evidence="8">
    <name type="scientific">Laccaria bicolor (strain S238N-H82 / ATCC MYA-4686)</name>
    <name type="common">Bicoloured deceiver</name>
    <name type="synonym">Laccaria laccata var. bicolor</name>
    <dbReference type="NCBI Taxonomy" id="486041"/>
    <lineage>
        <taxon>Eukaryota</taxon>
        <taxon>Fungi</taxon>
        <taxon>Dikarya</taxon>
        <taxon>Basidiomycota</taxon>
        <taxon>Agaricomycotina</taxon>
        <taxon>Agaricomycetes</taxon>
        <taxon>Agaricomycetidae</taxon>
        <taxon>Agaricales</taxon>
        <taxon>Agaricineae</taxon>
        <taxon>Hydnangiaceae</taxon>
        <taxon>Laccaria</taxon>
    </lineage>
</organism>
<feature type="transmembrane region" description="Helical" evidence="5">
    <location>
        <begin position="382"/>
        <end position="401"/>
    </location>
</feature>
<evidence type="ECO:0000256" key="4">
    <source>
        <dbReference type="ARBA" id="ARBA00023136"/>
    </source>
</evidence>
<feature type="transmembrane region" description="Helical" evidence="5">
    <location>
        <begin position="77"/>
        <end position="97"/>
    </location>
</feature>
<dbReference type="InterPro" id="IPR036259">
    <property type="entry name" value="MFS_trans_sf"/>
</dbReference>
<dbReference type="Gene3D" id="1.20.1250.20">
    <property type="entry name" value="MFS general substrate transporter like domains"/>
    <property type="match status" value="1"/>
</dbReference>
<feature type="transmembrane region" description="Helical" evidence="5">
    <location>
        <begin position="265"/>
        <end position="287"/>
    </location>
</feature>
<keyword evidence="3 5" id="KW-1133">Transmembrane helix</keyword>
<evidence type="ECO:0000256" key="1">
    <source>
        <dbReference type="ARBA" id="ARBA00004141"/>
    </source>
</evidence>
<keyword evidence="4 5" id="KW-0472">Membrane</keyword>
<feature type="non-terminal residue" evidence="7">
    <location>
        <position position="405"/>
    </location>
</feature>
<feature type="transmembrane region" description="Helical" evidence="5">
    <location>
        <begin position="317"/>
        <end position="337"/>
    </location>
</feature>
<dbReference type="KEGG" id="lbc:LACBIDRAFT_143239"/>
<keyword evidence="8" id="KW-1185">Reference proteome</keyword>
<dbReference type="Proteomes" id="UP000001194">
    <property type="component" value="Unassembled WGS sequence"/>
</dbReference>
<dbReference type="InterPro" id="IPR020846">
    <property type="entry name" value="MFS_dom"/>
</dbReference>
<comment type="subcellular location">
    <subcellularLocation>
        <location evidence="1">Membrane</location>
        <topology evidence="1">Multi-pass membrane protein</topology>
    </subcellularLocation>
</comment>
<dbReference type="PANTHER" id="PTHR23508:SF10">
    <property type="entry name" value="CARBOXYLIC ACID TRANSPORTER PROTEIN HOMOLOG"/>
    <property type="match status" value="1"/>
</dbReference>
<accession>B0DRY7</accession>
<dbReference type="SUPFAM" id="SSF103473">
    <property type="entry name" value="MFS general substrate transporter"/>
    <property type="match status" value="1"/>
</dbReference>
<evidence type="ECO:0000313" key="8">
    <source>
        <dbReference type="Proteomes" id="UP000001194"/>
    </source>
</evidence>